<feature type="transmembrane region" description="Helical" evidence="8">
    <location>
        <begin position="80"/>
        <end position="97"/>
    </location>
</feature>
<evidence type="ECO:0000256" key="4">
    <source>
        <dbReference type="ARBA" id="ARBA00022692"/>
    </source>
</evidence>
<dbReference type="OrthoDB" id="458492at2"/>
<dbReference type="GO" id="GO:0008360">
    <property type="term" value="P:regulation of cell shape"/>
    <property type="evidence" value="ECO:0007669"/>
    <property type="project" value="UniProtKB-KW"/>
</dbReference>
<dbReference type="STRING" id="65393.PCC7424_3389"/>
<dbReference type="HOGENOM" id="CLU_105759_0_0_3"/>
<keyword evidence="7 8" id="KW-0472">Membrane</keyword>
<dbReference type="NCBIfam" id="TIGR03426">
    <property type="entry name" value="shape_MreD"/>
    <property type="match status" value="1"/>
</dbReference>
<dbReference type="RefSeq" id="WP_015955379.1">
    <property type="nucleotide sequence ID" value="NC_011729.1"/>
</dbReference>
<gene>
    <name evidence="9" type="ordered locus">PCC7424_3389</name>
</gene>
<evidence type="ECO:0000256" key="3">
    <source>
        <dbReference type="ARBA" id="ARBA00022475"/>
    </source>
</evidence>
<dbReference type="KEGG" id="cyc:PCC7424_3389"/>
<evidence type="ECO:0000313" key="10">
    <source>
        <dbReference type="Proteomes" id="UP000002384"/>
    </source>
</evidence>
<evidence type="ECO:0000256" key="6">
    <source>
        <dbReference type="ARBA" id="ARBA00022989"/>
    </source>
</evidence>
<accession>B7KF68</accession>
<keyword evidence="3" id="KW-1003">Cell membrane</keyword>
<feature type="transmembrane region" description="Helical" evidence="8">
    <location>
        <begin position="109"/>
        <end position="129"/>
    </location>
</feature>
<evidence type="ECO:0000256" key="1">
    <source>
        <dbReference type="ARBA" id="ARBA00004651"/>
    </source>
</evidence>
<proteinExistence type="inferred from homology"/>
<feature type="transmembrane region" description="Helical" evidence="8">
    <location>
        <begin position="14"/>
        <end position="35"/>
    </location>
</feature>
<dbReference type="EMBL" id="CP001291">
    <property type="protein sequence ID" value="ACK71784.1"/>
    <property type="molecule type" value="Genomic_DNA"/>
</dbReference>
<keyword evidence="6 8" id="KW-1133">Transmembrane helix</keyword>
<evidence type="ECO:0000256" key="8">
    <source>
        <dbReference type="SAM" id="Phobius"/>
    </source>
</evidence>
<protein>
    <submittedName>
        <fullName evidence="9">Rod shape-determining protein MreD</fullName>
    </submittedName>
</protein>
<dbReference type="GO" id="GO:0005886">
    <property type="term" value="C:plasma membrane"/>
    <property type="evidence" value="ECO:0007669"/>
    <property type="project" value="UniProtKB-SubCell"/>
</dbReference>
<evidence type="ECO:0000313" key="9">
    <source>
        <dbReference type="EMBL" id="ACK71784.1"/>
    </source>
</evidence>
<sequence length="179" mass="20461">MIKLTKLSPKTRRILNGFVIVGSILICIFFSFTRLPGMELLGIGPNWFIIWVVSWSVKRTVFQAIVAGLTLGLIQDGMTSSYPSHVLVFVLIAFITARIQKQRYIKEDLMSVVLIVFMMSLLAETLIAFQYVISGIRPLDEIWIDYQQIALSSAILSSLWTPVLYYPLNNWWENIKALE</sequence>
<dbReference type="AlphaFoldDB" id="B7KF68"/>
<keyword evidence="4 8" id="KW-0812">Transmembrane</keyword>
<organism evidence="9 10">
    <name type="scientific">Gloeothece citriformis (strain PCC 7424)</name>
    <name type="common">Cyanothece sp. (strain PCC 7424)</name>
    <dbReference type="NCBI Taxonomy" id="65393"/>
    <lineage>
        <taxon>Bacteria</taxon>
        <taxon>Bacillati</taxon>
        <taxon>Cyanobacteriota</taxon>
        <taxon>Cyanophyceae</taxon>
        <taxon>Oscillatoriophycideae</taxon>
        <taxon>Chroococcales</taxon>
        <taxon>Aphanothecaceae</taxon>
        <taxon>Gloeothece</taxon>
        <taxon>Gloeothece citriformis</taxon>
    </lineage>
</organism>
<evidence type="ECO:0000256" key="7">
    <source>
        <dbReference type="ARBA" id="ARBA00023136"/>
    </source>
</evidence>
<evidence type="ECO:0000256" key="2">
    <source>
        <dbReference type="ARBA" id="ARBA00007776"/>
    </source>
</evidence>
<name>B7KF68_GLOC7</name>
<comment type="similarity">
    <text evidence="2">Belongs to the MreD family.</text>
</comment>
<dbReference type="InterPro" id="IPR007227">
    <property type="entry name" value="Cell_shape_determining_MreD"/>
</dbReference>
<evidence type="ECO:0000256" key="5">
    <source>
        <dbReference type="ARBA" id="ARBA00022960"/>
    </source>
</evidence>
<keyword evidence="5" id="KW-0133">Cell shape</keyword>
<reference evidence="10" key="1">
    <citation type="journal article" date="2011" name="MBio">
        <title>Novel metabolic attributes of the genus Cyanothece, comprising a group of unicellular nitrogen-fixing Cyanobacteria.</title>
        <authorList>
            <person name="Bandyopadhyay A."/>
            <person name="Elvitigala T."/>
            <person name="Welsh E."/>
            <person name="Stockel J."/>
            <person name="Liberton M."/>
            <person name="Min H."/>
            <person name="Sherman L.A."/>
            <person name="Pakrasi H.B."/>
        </authorList>
    </citation>
    <scope>NUCLEOTIDE SEQUENCE [LARGE SCALE GENOMIC DNA]</scope>
    <source>
        <strain evidence="10">PCC 7424</strain>
    </source>
</reference>
<dbReference type="Proteomes" id="UP000002384">
    <property type="component" value="Chromosome"/>
</dbReference>
<dbReference type="eggNOG" id="COG2891">
    <property type="taxonomic scope" value="Bacteria"/>
</dbReference>
<dbReference type="Pfam" id="PF04093">
    <property type="entry name" value="MreD"/>
    <property type="match status" value="1"/>
</dbReference>
<keyword evidence="10" id="KW-1185">Reference proteome</keyword>
<feature type="transmembrane region" description="Helical" evidence="8">
    <location>
        <begin position="149"/>
        <end position="168"/>
    </location>
</feature>
<comment type="subcellular location">
    <subcellularLocation>
        <location evidence="1">Cell membrane</location>
        <topology evidence="1">Multi-pass membrane protein</topology>
    </subcellularLocation>
</comment>